<accession>A0AAR5P7E5</accession>
<dbReference type="EnsemblMetazoa" id="XM_019901450.1">
    <property type="protein sequence ID" value="XP_019757009.1"/>
    <property type="gene ID" value="LOC109535536"/>
</dbReference>
<dbReference type="Proteomes" id="UP000019118">
    <property type="component" value="Unassembled WGS sequence"/>
</dbReference>
<evidence type="ECO:0008006" key="3">
    <source>
        <dbReference type="Google" id="ProtNLM"/>
    </source>
</evidence>
<dbReference type="AlphaFoldDB" id="A0AAR5P7E5"/>
<reference evidence="1" key="2">
    <citation type="submission" date="2024-08" db="UniProtKB">
        <authorList>
            <consortium name="EnsemblMetazoa"/>
        </authorList>
    </citation>
    <scope>IDENTIFICATION</scope>
</reference>
<organism evidence="1 2">
    <name type="scientific">Dendroctonus ponderosae</name>
    <name type="common">Mountain pine beetle</name>
    <dbReference type="NCBI Taxonomy" id="77166"/>
    <lineage>
        <taxon>Eukaryota</taxon>
        <taxon>Metazoa</taxon>
        <taxon>Ecdysozoa</taxon>
        <taxon>Arthropoda</taxon>
        <taxon>Hexapoda</taxon>
        <taxon>Insecta</taxon>
        <taxon>Pterygota</taxon>
        <taxon>Neoptera</taxon>
        <taxon>Endopterygota</taxon>
        <taxon>Coleoptera</taxon>
        <taxon>Polyphaga</taxon>
        <taxon>Cucujiformia</taxon>
        <taxon>Curculionidae</taxon>
        <taxon>Scolytinae</taxon>
        <taxon>Dendroctonus</taxon>
    </lineage>
</organism>
<proteinExistence type="predicted"/>
<protein>
    <recommendedName>
        <fullName evidence="3">Reverse transcriptase domain-containing protein</fullName>
    </recommendedName>
</protein>
<name>A0AAR5P7E5_DENPD</name>
<evidence type="ECO:0000313" key="1">
    <source>
        <dbReference type="EnsemblMetazoa" id="XP_019757009.1"/>
    </source>
</evidence>
<keyword evidence="2" id="KW-1185">Reference proteome</keyword>
<sequence>MDVVALAMSKKKGQDTKEKHGYIRIHSGLPKEERGHSGVSDERQQITSTIQHFYKELYSQSVPKPNRAKIEVIRNEDSEDIPEIDTAELRIALKQIKNQKAPGEDLQKGKIPDTWRNAEVIILSKNVPLHLAFVDYQKTFDHMSNASIDDQEYKSLIEDIYKDVTREAGQGDSISPKLFTLAVEDVFRKLSWQQKRVNMHGIYLNNLRSAEDILLINTNAGELSNMLHDLREASQMVIEKTKITSPDNICVTIDNHALQAVE</sequence>
<reference evidence="2" key="1">
    <citation type="journal article" date="2013" name="Genome Biol.">
        <title>Draft genome of the mountain pine beetle, Dendroctonus ponderosae Hopkins, a major forest pest.</title>
        <authorList>
            <person name="Keeling C.I."/>
            <person name="Yuen M.M."/>
            <person name="Liao N.Y."/>
            <person name="Docking T.R."/>
            <person name="Chan S.K."/>
            <person name="Taylor G.A."/>
            <person name="Palmquist D.L."/>
            <person name="Jackman S.D."/>
            <person name="Nguyen A."/>
            <person name="Li M."/>
            <person name="Henderson H."/>
            <person name="Janes J.K."/>
            <person name="Zhao Y."/>
            <person name="Pandoh P."/>
            <person name="Moore R."/>
            <person name="Sperling F.A."/>
            <person name="Huber D.P."/>
            <person name="Birol I."/>
            <person name="Jones S.J."/>
            <person name="Bohlmann J."/>
        </authorList>
    </citation>
    <scope>NUCLEOTIDE SEQUENCE</scope>
</reference>
<evidence type="ECO:0000313" key="2">
    <source>
        <dbReference type="Proteomes" id="UP000019118"/>
    </source>
</evidence>